<name>A0AAJ0A9Y7_9PEZI</name>
<evidence type="ECO:0000256" key="1">
    <source>
        <dbReference type="SAM" id="SignalP"/>
    </source>
</evidence>
<dbReference type="RefSeq" id="XP_060424034.1">
    <property type="nucleotide sequence ID" value="XM_060567072.1"/>
</dbReference>
<comment type="caution">
    <text evidence="2">The sequence shown here is derived from an EMBL/GenBank/DDBJ whole genome shotgun (WGS) entry which is preliminary data.</text>
</comment>
<protein>
    <recommendedName>
        <fullName evidence="4">Secreted protein</fullName>
    </recommendedName>
</protein>
<feature type="chain" id="PRO_5042557027" description="Secreted protein" evidence="1">
    <location>
        <begin position="25"/>
        <end position="122"/>
    </location>
</feature>
<evidence type="ECO:0000313" key="3">
    <source>
        <dbReference type="Proteomes" id="UP001224890"/>
    </source>
</evidence>
<feature type="signal peptide" evidence="1">
    <location>
        <begin position="1"/>
        <end position="24"/>
    </location>
</feature>
<gene>
    <name evidence="2" type="ORF">BDP55DRAFT_365283</name>
</gene>
<proteinExistence type="predicted"/>
<evidence type="ECO:0008006" key="4">
    <source>
        <dbReference type="Google" id="ProtNLM"/>
    </source>
</evidence>
<keyword evidence="1" id="KW-0732">Signal</keyword>
<accession>A0AAJ0A9Y7</accession>
<organism evidence="2 3">
    <name type="scientific">Colletotrichum godetiae</name>
    <dbReference type="NCBI Taxonomy" id="1209918"/>
    <lineage>
        <taxon>Eukaryota</taxon>
        <taxon>Fungi</taxon>
        <taxon>Dikarya</taxon>
        <taxon>Ascomycota</taxon>
        <taxon>Pezizomycotina</taxon>
        <taxon>Sordariomycetes</taxon>
        <taxon>Hypocreomycetidae</taxon>
        <taxon>Glomerellales</taxon>
        <taxon>Glomerellaceae</taxon>
        <taxon>Colletotrichum</taxon>
        <taxon>Colletotrichum acutatum species complex</taxon>
    </lineage>
</organism>
<keyword evidence="3" id="KW-1185">Reference proteome</keyword>
<dbReference type="GeneID" id="85451598"/>
<dbReference type="AlphaFoldDB" id="A0AAJ0A9Y7"/>
<evidence type="ECO:0000313" key="2">
    <source>
        <dbReference type="EMBL" id="KAK1659270.1"/>
    </source>
</evidence>
<dbReference type="EMBL" id="JAHMHR010000063">
    <property type="protein sequence ID" value="KAK1659270.1"/>
    <property type="molecule type" value="Genomic_DNA"/>
</dbReference>
<reference evidence="2" key="1">
    <citation type="submission" date="2021-06" db="EMBL/GenBank/DDBJ databases">
        <title>Comparative genomics, transcriptomics and evolutionary studies reveal genomic signatures of adaptation to plant cell wall in hemibiotrophic fungi.</title>
        <authorList>
            <consortium name="DOE Joint Genome Institute"/>
            <person name="Baroncelli R."/>
            <person name="Diaz J.F."/>
            <person name="Benocci T."/>
            <person name="Peng M."/>
            <person name="Battaglia E."/>
            <person name="Haridas S."/>
            <person name="Andreopoulos W."/>
            <person name="Labutti K."/>
            <person name="Pangilinan J."/>
            <person name="Floch G.L."/>
            <person name="Makela M.R."/>
            <person name="Henrissat B."/>
            <person name="Grigoriev I.V."/>
            <person name="Crouch J.A."/>
            <person name="De Vries R.P."/>
            <person name="Sukno S.A."/>
            <person name="Thon M.R."/>
        </authorList>
    </citation>
    <scope>NUCLEOTIDE SEQUENCE</scope>
    <source>
        <strain evidence="2">CBS 193.32</strain>
    </source>
</reference>
<sequence length="122" mass="13205">MRAGTILVVSQLLVSLSPFACAYAAGRPLIDGSPLARGASHGANMFHGRADPESSILRMLLYITLYPYGSNPVPTDTEHSVRTVPLRKSAGPRWNCISDSTSHRLSSCWPPMEFGVSPMSLF</sequence>
<dbReference type="Proteomes" id="UP001224890">
    <property type="component" value="Unassembled WGS sequence"/>
</dbReference>